<dbReference type="Gramene" id="MELO3C034370.2.1">
    <property type="protein sequence ID" value="MELO3C034370.2.1"/>
    <property type="gene ID" value="MELO3C034370.2"/>
</dbReference>
<proteinExistence type="predicted"/>
<sequence length="115" mass="13421">IKKRQNPSLFFFKIPPFPSLSTLPFPSSKFLPSRTKHDENPNLNPILLISTSFLLSDGDPRREDLYRRRYIDGFVKYIVGYVMKHFGSLQREIKAKGDFMAMGGSFEKKRMKMND</sequence>
<evidence type="ECO:0000313" key="1">
    <source>
        <dbReference type="EnsemblPlants" id="MELO3C034370.2.1"/>
    </source>
</evidence>
<name>A0A9I9EIV6_CUCME</name>
<reference evidence="1" key="1">
    <citation type="submission" date="2023-03" db="UniProtKB">
        <authorList>
            <consortium name="EnsemblPlants"/>
        </authorList>
    </citation>
    <scope>IDENTIFICATION</scope>
</reference>
<dbReference type="EnsemblPlants" id="MELO3C034370.2.1">
    <property type="protein sequence ID" value="MELO3C034370.2.1"/>
    <property type="gene ID" value="MELO3C034370.2"/>
</dbReference>
<dbReference type="AlphaFoldDB" id="A0A9I9EIV6"/>
<organism evidence="1">
    <name type="scientific">Cucumis melo</name>
    <name type="common">Muskmelon</name>
    <dbReference type="NCBI Taxonomy" id="3656"/>
    <lineage>
        <taxon>Eukaryota</taxon>
        <taxon>Viridiplantae</taxon>
        <taxon>Streptophyta</taxon>
        <taxon>Embryophyta</taxon>
        <taxon>Tracheophyta</taxon>
        <taxon>Spermatophyta</taxon>
        <taxon>Magnoliopsida</taxon>
        <taxon>eudicotyledons</taxon>
        <taxon>Gunneridae</taxon>
        <taxon>Pentapetalae</taxon>
        <taxon>rosids</taxon>
        <taxon>fabids</taxon>
        <taxon>Cucurbitales</taxon>
        <taxon>Cucurbitaceae</taxon>
        <taxon>Benincaseae</taxon>
        <taxon>Cucumis</taxon>
    </lineage>
</organism>
<protein>
    <submittedName>
        <fullName evidence="1">Uncharacterized protein</fullName>
    </submittedName>
</protein>
<accession>A0A9I9EIV6</accession>